<protein>
    <submittedName>
        <fullName evidence="2">Transposase, IS605 family</fullName>
    </submittedName>
</protein>
<accession>U1RDM2</accession>
<sequence length="227" mass="26127">MRDSCATGDIMIETVKVMLDPTAKQARMLTEHTGVARFAYNQALSHVLDQLNNGQKPEYSYYGLRKWWNQNKNTLAVGADERVWWSRNSKEAYNTGLENLSRALRNHADSKHGKRRGKHIGFPRFKSHSRCVSSIHFTTGYRLVPDDSHAIRLPRIGRMHRMENVMRRIGHAHVLRIIVTRSADRWYASIGIEHETSPIHARCKRTSVGIDMGVKNLVTFVGRHRDT</sequence>
<feature type="domain" description="Transposase putative helix-turn-helix" evidence="1">
    <location>
        <begin position="11"/>
        <end position="56"/>
    </location>
</feature>
<dbReference type="Proteomes" id="UP000016519">
    <property type="component" value="Unassembled WGS sequence"/>
</dbReference>
<dbReference type="HOGENOM" id="CLU_032903_2_0_11"/>
<dbReference type="AlphaFoldDB" id="U1RDM2"/>
<dbReference type="InterPro" id="IPR021027">
    <property type="entry name" value="Transposase_put_HTH"/>
</dbReference>
<reference evidence="2 3" key="1">
    <citation type="submission" date="2013-08" db="EMBL/GenBank/DDBJ databases">
        <authorList>
            <person name="Weinstock G."/>
            <person name="Sodergren E."/>
            <person name="Wylie T."/>
            <person name="Fulton L."/>
            <person name="Fulton R."/>
            <person name="Fronick C."/>
            <person name="O'Laughlin M."/>
            <person name="Godfrey J."/>
            <person name="Miner T."/>
            <person name="Herter B."/>
            <person name="Appelbaum E."/>
            <person name="Cordes M."/>
            <person name="Lek S."/>
            <person name="Wollam A."/>
            <person name="Pepin K.H."/>
            <person name="Palsikar V.B."/>
            <person name="Mitreva M."/>
            <person name="Wilson R.K."/>
        </authorList>
    </citation>
    <scope>NUCLEOTIDE SEQUENCE [LARGE SCALE GENOMIC DNA]</scope>
    <source>
        <strain evidence="2 3">F0580</strain>
    </source>
</reference>
<evidence type="ECO:0000259" key="1">
    <source>
        <dbReference type="Pfam" id="PF12323"/>
    </source>
</evidence>
<comment type="caution">
    <text evidence="2">The sequence shown here is derived from an EMBL/GenBank/DDBJ whole genome shotgun (WGS) entry which is preliminary data.</text>
</comment>
<evidence type="ECO:0000313" key="2">
    <source>
        <dbReference type="EMBL" id="ERH31709.1"/>
    </source>
</evidence>
<gene>
    <name evidence="2" type="ORF">HMPREF9244_00144</name>
</gene>
<dbReference type="STRING" id="419015.HMPREF3214_00235"/>
<dbReference type="EMBL" id="AWSI01000009">
    <property type="protein sequence ID" value="ERH31709.1"/>
    <property type="molecule type" value="Genomic_DNA"/>
</dbReference>
<evidence type="ECO:0000313" key="3">
    <source>
        <dbReference type="Proteomes" id="UP000016519"/>
    </source>
</evidence>
<name>U1RDM2_9BIFI</name>
<dbReference type="Pfam" id="PF12323">
    <property type="entry name" value="HTH_OrfB_IS605"/>
    <property type="match status" value="1"/>
</dbReference>
<proteinExistence type="predicted"/>
<keyword evidence="3" id="KW-1185">Reference proteome</keyword>
<dbReference type="PATRIC" id="fig|1321816.3.peg.117"/>
<organism evidence="2 3">
    <name type="scientific">Alloscardovia omnicolens F0580</name>
    <dbReference type="NCBI Taxonomy" id="1321816"/>
    <lineage>
        <taxon>Bacteria</taxon>
        <taxon>Bacillati</taxon>
        <taxon>Actinomycetota</taxon>
        <taxon>Actinomycetes</taxon>
        <taxon>Bifidobacteriales</taxon>
        <taxon>Bifidobacteriaceae</taxon>
        <taxon>Alloscardovia</taxon>
    </lineage>
</organism>